<evidence type="ECO:0000313" key="2">
    <source>
        <dbReference type="EMBL" id="KAK6539983.1"/>
    </source>
</evidence>
<dbReference type="PANTHER" id="PTHR11012">
    <property type="entry name" value="PROTEIN KINASE-LIKE DOMAIN-CONTAINING"/>
    <property type="match status" value="1"/>
</dbReference>
<feature type="domain" description="CHK kinase-like" evidence="1">
    <location>
        <begin position="117"/>
        <end position="319"/>
    </location>
</feature>
<comment type="caution">
    <text evidence="2">The sequence shown here is derived from an EMBL/GenBank/DDBJ whole genome shotgun (WGS) entry which is preliminary data.</text>
</comment>
<organism evidence="2 3">
    <name type="scientific">Orbilia ellipsospora</name>
    <dbReference type="NCBI Taxonomy" id="2528407"/>
    <lineage>
        <taxon>Eukaryota</taxon>
        <taxon>Fungi</taxon>
        <taxon>Dikarya</taxon>
        <taxon>Ascomycota</taxon>
        <taxon>Pezizomycotina</taxon>
        <taxon>Orbiliomycetes</taxon>
        <taxon>Orbiliales</taxon>
        <taxon>Orbiliaceae</taxon>
        <taxon>Orbilia</taxon>
    </lineage>
</organism>
<dbReference type="Gene3D" id="3.90.1200.10">
    <property type="match status" value="1"/>
</dbReference>
<dbReference type="InterPro" id="IPR004119">
    <property type="entry name" value="EcKL"/>
</dbReference>
<evidence type="ECO:0000313" key="3">
    <source>
        <dbReference type="Proteomes" id="UP001365542"/>
    </source>
</evidence>
<evidence type="ECO:0000259" key="1">
    <source>
        <dbReference type="SMART" id="SM00587"/>
    </source>
</evidence>
<reference evidence="2 3" key="1">
    <citation type="submission" date="2019-10" db="EMBL/GenBank/DDBJ databases">
        <authorList>
            <person name="Palmer J.M."/>
        </authorList>
    </citation>
    <scope>NUCLEOTIDE SEQUENCE [LARGE SCALE GENOMIC DNA]</scope>
    <source>
        <strain evidence="2 3">TWF694</strain>
    </source>
</reference>
<dbReference type="SMART" id="SM00587">
    <property type="entry name" value="CHK"/>
    <property type="match status" value="1"/>
</dbReference>
<dbReference type="PANTHER" id="PTHR11012:SF30">
    <property type="entry name" value="PROTEIN KINASE-LIKE DOMAIN-CONTAINING"/>
    <property type="match status" value="1"/>
</dbReference>
<dbReference type="AlphaFoldDB" id="A0AAV9XDL0"/>
<name>A0AAV9XDL0_9PEZI</name>
<dbReference type="EMBL" id="JAVHJO010000005">
    <property type="protein sequence ID" value="KAK6539983.1"/>
    <property type="molecule type" value="Genomic_DNA"/>
</dbReference>
<keyword evidence="3" id="KW-1185">Reference proteome</keyword>
<dbReference type="InterPro" id="IPR011009">
    <property type="entry name" value="Kinase-like_dom_sf"/>
</dbReference>
<protein>
    <recommendedName>
        <fullName evidence="1">CHK kinase-like domain-containing protein</fullName>
    </recommendedName>
</protein>
<dbReference type="Proteomes" id="UP001365542">
    <property type="component" value="Unassembled WGS sequence"/>
</dbReference>
<accession>A0AAV9XDL0</accession>
<dbReference type="Pfam" id="PF02958">
    <property type="entry name" value="EcKL"/>
    <property type="match status" value="2"/>
</dbReference>
<sequence>MPPKSQTSSSASSILPQSYSLKSSTELCSLWSNYGSISRLAVTQNTDADTKSTTTTLILKSILPPPSTSPDDESHLRKLISYSVERYFYTHLAPHLSPLVFTKVATPISINPSTGQLLLEDLTPSYPTSAYGSLASAPTTAVLKWLAGFHATFWSPLSNNSGDNINTNTNINIGTPIPPPLSVSSPTTTNGIWQQGGYWYLSTRSEEHSALLDSNEYAYLLPWISHVDSSIRKEKPQWKTLIHGDVKAANILFNHTSSSINDRDNDVKAALYDFQYCGISTPAVDLVYFLSTTVDRRSLTNLEGLLREYFDELCDVYAKAHGGDKLDDGLGYTFDVLKKQWDVALVDWMRFMAGWGCWGNWRWVESSVKDIIKRWEKEGKEPVSE</sequence>
<proteinExistence type="predicted"/>
<dbReference type="SUPFAM" id="SSF56112">
    <property type="entry name" value="Protein kinase-like (PK-like)"/>
    <property type="match status" value="1"/>
</dbReference>
<gene>
    <name evidence="2" type="ORF">TWF694_008816</name>
</gene>
<dbReference type="InterPro" id="IPR015897">
    <property type="entry name" value="CHK_kinase-like"/>
</dbReference>